<dbReference type="Proteomes" id="UP000251960">
    <property type="component" value="Chromosome 2"/>
</dbReference>
<dbReference type="InterPro" id="IPR039349">
    <property type="entry name" value="PRIN2"/>
</dbReference>
<sequence>MATRAWVAAAVALNPQLLPLRSCSPTKSVSPAQRSASMGLRLRSGRPCLGKFVCRRAKNAGYEDYKFPDPIPEFAEQETSKFREHMAWRLEQKKEDYFGDHVEEIVDVCTEAHELNCTSSTSSTNVWLLSLWQQILGTFLENDYRGPGTLLVHPFLDMKGEIKERGLPGAPQAARAAIAWAEKNVDKDWKAWTGEY</sequence>
<evidence type="ECO:0000313" key="2">
    <source>
        <dbReference type="Proteomes" id="UP000251960"/>
    </source>
</evidence>
<evidence type="ECO:0000313" key="1">
    <source>
        <dbReference type="EMBL" id="PWZ41086.1"/>
    </source>
</evidence>
<comment type="caution">
    <text evidence="1">The sequence shown here is derived from an EMBL/GenBank/DDBJ whole genome shotgun (WGS) entry which is preliminary data.</text>
</comment>
<dbReference type="AlphaFoldDB" id="A0A3L6G253"/>
<accession>A0A3L6G253</accession>
<dbReference type="GO" id="GO:0010468">
    <property type="term" value="P:regulation of gene expression"/>
    <property type="evidence" value="ECO:0007669"/>
    <property type="project" value="InterPro"/>
</dbReference>
<gene>
    <name evidence="1" type="ORF">Zm00014a_028005</name>
</gene>
<organism evidence="1 2">
    <name type="scientific">Zea mays</name>
    <name type="common">Maize</name>
    <dbReference type="NCBI Taxonomy" id="4577"/>
    <lineage>
        <taxon>Eukaryota</taxon>
        <taxon>Viridiplantae</taxon>
        <taxon>Streptophyta</taxon>
        <taxon>Embryophyta</taxon>
        <taxon>Tracheophyta</taxon>
        <taxon>Spermatophyta</taxon>
        <taxon>Magnoliopsida</taxon>
        <taxon>Liliopsida</taxon>
        <taxon>Poales</taxon>
        <taxon>Poaceae</taxon>
        <taxon>PACMAD clade</taxon>
        <taxon>Panicoideae</taxon>
        <taxon>Andropogonodae</taxon>
        <taxon>Andropogoneae</taxon>
        <taxon>Tripsacinae</taxon>
        <taxon>Zea</taxon>
    </lineage>
</organism>
<dbReference type="ExpressionAtlas" id="A0A3L6G253">
    <property type="expression patterns" value="baseline and differential"/>
</dbReference>
<dbReference type="EMBL" id="NCVQ01000003">
    <property type="protein sequence ID" value="PWZ41086.1"/>
    <property type="molecule type" value="Genomic_DNA"/>
</dbReference>
<dbReference type="PANTHER" id="PTHR35987">
    <property type="entry name" value="PROTEIN PLASTID REDOX INSENSITIVE 2, CHLOROPLASTIC-RELATED"/>
    <property type="match status" value="1"/>
</dbReference>
<protein>
    <submittedName>
        <fullName evidence="1">Uncharacterized protein</fullName>
    </submittedName>
</protein>
<name>A0A3L6G253_MAIZE</name>
<dbReference type="PANTHER" id="PTHR35987:SF2">
    <property type="entry name" value="PROTEIN PLASTID REDOX INSENSITIVE 2, CHLOROPLASTIC"/>
    <property type="match status" value="1"/>
</dbReference>
<reference evidence="1 2" key="1">
    <citation type="journal article" date="2018" name="Nat. Genet.">
        <title>Extensive intraspecific gene order and gene structural variations between Mo17 and other maize genomes.</title>
        <authorList>
            <person name="Sun S."/>
            <person name="Zhou Y."/>
            <person name="Chen J."/>
            <person name="Shi J."/>
            <person name="Zhao H."/>
            <person name="Zhao H."/>
            <person name="Song W."/>
            <person name="Zhang M."/>
            <person name="Cui Y."/>
            <person name="Dong X."/>
            <person name="Liu H."/>
            <person name="Ma X."/>
            <person name="Jiao Y."/>
            <person name="Wang B."/>
            <person name="Wei X."/>
            <person name="Stein J.C."/>
            <person name="Glaubitz J.C."/>
            <person name="Lu F."/>
            <person name="Yu G."/>
            <person name="Liang C."/>
            <person name="Fengler K."/>
            <person name="Li B."/>
            <person name="Rafalski A."/>
            <person name="Schnable P.S."/>
            <person name="Ware D.H."/>
            <person name="Buckler E.S."/>
            <person name="Lai J."/>
        </authorList>
    </citation>
    <scope>NUCLEOTIDE SEQUENCE [LARGE SCALE GENOMIC DNA]</scope>
    <source>
        <strain evidence="2">cv. Missouri 17</strain>
        <tissue evidence="1">Seedling</tissue>
    </source>
</reference>
<proteinExistence type="predicted"/>